<evidence type="ECO:0000313" key="3">
    <source>
        <dbReference type="EMBL" id="RIX50783.1"/>
    </source>
</evidence>
<sequence>MKKLILIASIAAAVLAGGCTNAPSENEGSGQEQQTSAPTTEPTASAQPGNEATPAPTAPQAGNGTTGEDGQAQTFATPKDAASAVITALKNKDIKALNAYVHPENGLRFSPYAHIDSESAVHFGPGKLPELNDDTVYTWGAYDGSGEPIKLTFGQYYDRFVYDHDYANPQETGWDTILGSGNTTPNMKEIYPDSYVVDYHFKGFDEKNEGMDWASLILVLQEHEGGWYVSAIAHSGWTI</sequence>
<protein>
    <submittedName>
        <fullName evidence="3">Uncharacterized protein</fullName>
    </submittedName>
</protein>
<feature type="compositionally biased region" description="Polar residues" evidence="1">
    <location>
        <begin position="60"/>
        <end position="73"/>
    </location>
</feature>
<organism evidence="3 4">
    <name type="scientific">Paenibacillus nanensis</name>
    <dbReference type="NCBI Taxonomy" id="393251"/>
    <lineage>
        <taxon>Bacteria</taxon>
        <taxon>Bacillati</taxon>
        <taxon>Bacillota</taxon>
        <taxon>Bacilli</taxon>
        <taxon>Bacillales</taxon>
        <taxon>Paenibacillaceae</taxon>
        <taxon>Paenibacillus</taxon>
    </lineage>
</organism>
<feature type="signal peptide" evidence="2">
    <location>
        <begin position="1"/>
        <end position="21"/>
    </location>
</feature>
<evidence type="ECO:0000256" key="1">
    <source>
        <dbReference type="SAM" id="MobiDB-lite"/>
    </source>
</evidence>
<feature type="compositionally biased region" description="Low complexity" evidence="1">
    <location>
        <begin position="31"/>
        <end position="48"/>
    </location>
</feature>
<dbReference type="EMBL" id="QXQA01000013">
    <property type="protein sequence ID" value="RIX50783.1"/>
    <property type="molecule type" value="Genomic_DNA"/>
</dbReference>
<dbReference type="RefSeq" id="WP_119601431.1">
    <property type="nucleotide sequence ID" value="NZ_QXQA01000013.1"/>
</dbReference>
<dbReference type="AlphaFoldDB" id="A0A3A1UWS7"/>
<evidence type="ECO:0000256" key="2">
    <source>
        <dbReference type="SAM" id="SignalP"/>
    </source>
</evidence>
<gene>
    <name evidence="3" type="ORF">D3P08_18970</name>
</gene>
<reference evidence="3 4" key="1">
    <citation type="submission" date="2018-09" db="EMBL/GenBank/DDBJ databases">
        <title>Paenibacillus aracenensis nov. sp. isolated from a cave in southern Spain.</title>
        <authorList>
            <person name="Jurado V."/>
            <person name="Gutierrez-Patricio S."/>
            <person name="Gonzalez-Pimentel J.L."/>
            <person name="Miller A.Z."/>
            <person name="Laiz L."/>
            <person name="Saiz-Jimenez C."/>
        </authorList>
    </citation>
    <scope>NUCLEOTIDE SEQUENCE [LARGE SCALE GENOMIC DNA]</scope>
    <source>
        <strain evidence="3 4">DSM 22867</strain>
    </source>
</reference>
<proteinExistence type="predicted"/>
<feature type="region of interest" description="Disordered" evidence="1">
    <location>
        <begin position="22"/>
        <end position="73"/>
    </location>
</feature>
<dbReference type="Proteomes" id="UP000266482">
    <property type="component" value="Unassembled WGS sequence"/>
</dbReference>
<name>A0A3A1UWS7_9BACL</name>
<evidence type="ECO:0000313" key="4">
    <source>
        <dbReference type="Proteomes" id="UP000266482"/>
    </source>
</evidence>
<dbReference type="PROSITE" id="PS51257">
    <property type="entry name" value="PROKAR_LIPOPROTEIN"/>
    <property type="match status" value="1"/>
</dbReference>
<dbReference type="OrthoDB" id="1267107at2"/>
<feature type="chain" id="PRO_5038819097" evidence="2">
    <location>
        <begin position="22"/>
        <end position="239"/>
    </location>
</feature>
<accession>A0A3A1UWS7</accession>
<keyword evidence="4" id="KW-1185">Reference proteome</keyword>
<keyword evidence="2" id="KW-0732">Signal</keyword>
<comment type="caution">
    <text evidence="3">The sequence shown here is derived from an EMBL/GenBank/DDBJ whole genome shotgun (WGS) entry which is preliminary data.</text>
</comment>